<evidence type="ECO:0000256" key="4">
    <source>
        <dbReference type="ARBA" id="ARBA00022679"/>
    </source>
</evidence>
<reference evidence="20" key="1">
    <citation type="submission" date="2019-06" db="EMBL/GenBank/DDBJ databases">
        <title>Complete genome sequence of Methylogaea oryzae strain JCM16910.</title>
        <authorList>
            <person name="Asakawa S."/>
        </authorList>
    </citation>
    <scope>NUCLEOTIDE SEQUENCE</scope>
    <source>
        <strain evidence="20">E10</strain>
    </source>
</reference>
<dbReference type="InterPro" id="IPR013767">
    <property type="entry name" value="PAS_fold"/>
</dbReference>
<feature type="domain" description="PAS" evidence="16">
    <location>
        <begin position="393"/>
        <end position="445"/>
    </location>
</feature>
<dbReference type="InterPro" id="IPR003594">
    <property type="entry name" value="HATPase_dom"/>
</dbReference>
<feature type="domain" description="Histidine kinase" evidence="14">
    <location>
        <begin position="789"/>
        <end position="1010"/>
    </location>
</feature>
<dbReference type="InterPro" id="IPR000014">
    <property type="entry name" value="PAS"/>
</dbReference>
<evidence type="ECO:0000259" key="19">
    <source>
        <dbReference type="PROSITE" id="PS50894"/>
    </source>
</evidence>
<dbReference type="KEGG" id="moz:MoryE10_21260"/>
<dbReference type="FunFam" id="3.30.565.10:FF:000010">
    <property type="entry name" value="Sensor histidine kinase RcsC"/>
    <property type="match status" value="1"/>
</dbReference>
<evidence type="ECO:0000256" key="8">
    <source>
        <dbReference type="ARBA" id="ARBA00023012"/>
    </source>
</evidence>
<dbReference type="RefSeq" id="WP_221047018.1">
    <property type="nucleotide sequence ID" value="NZ_AP019782.1"/>
</dbReference>
<dbReference type="PROSITE" id="PS50894">
    <property type="entry name" value="HPT"/>
    <property type="match status" value="1"/>
</dbReference>
<organism evidence="20 21">
    <name type="scientific">Methylogaea oryzae</name>
    <dbReference type="NCBI Taxonomy" id="1295382"/>
    <lineage>
        <taxon>Bacteria</taxon>
        <taxon>Pseudomonadati</taxon>
        <taxon>Pseudomonadota</taxon>
        <taxon>Gammaproteobacteria</taxon>
        <taxon>Methylococcales</taxon>
        <taxon>Methylococcaceae</taxon>
        <taxon>Methylogaea</taxon>
    </lineage>
</organism>
<dbReference type="FunFam" id="1.10.287.130:FF:000002">
    <property type="entry name" value="Two-component osmosensing histidine kinase"/>
    <property type="match status" value="1"/>
</dbReference>
<dbReference type="PROSITE" id="PS50109">
    <property type="entry name" value="HIS_KIN"/>
    <property type="match status" value="1"/>
</dbReference>
<evidence type="ECO:0000256" key="1">
    <source>
        <dbReference type="ARBA" id="ARBA00000085"/>
    </source>
</evidence>
<sequence length="1517" mass="164994">MKPIRLRAIGLVYGGFLLLIGLCLIVGSLYINRRLSQVDLLWNRFEASHAEKAQALNALHQEIGYGGMIHHYKEMVLRRDAAQGAAVQVSLGGARSALERYRNLGVSPTEAAALDQLEAALDDYRQATLDVVRLLGEGLWAEDIDYRLRVDDTPPLRALDVLEVESAAAFHEDSGASGKVGLLNRLRRCLGYGGMIHRFHDYLLRKEAPQAVLVRNKLTEAQGLLDAYARLGANEAEQKALGHLRQVLENYRQAVQVAEALVEKKTPSADLFRYAAVDDEPALEALRGLTRETAAQAALDARSLQAGLADASALALGNGIVTPLLIAALIGVSIWLFRSQIIHPLIGLTDAMGRLSDGQLDIDVAVSGGAEEIRRLAAATQLFKEKSRELAATERRMRQVLDSMPDPVVMVNEQGDIVMVNSRTEAVFGYEREQLLGAKVDLLVPARYRRAHKQQVFGFGRSDAHRMTFNQDVCAVTSDGRELPVDINLNPIQVEEGVLVIATIRDISEHKRIEAALKEERSLIYSLVNSIQDVIFWKDGNGLYQGCNQAFTRAFGKRAGELVGMSDYDLYPREIAESNRKQDGYLLESRRPFHEEQSCVFVDGSQVILDTLLTPYMDEQGNLLGILGVSRDVTEHKRIAAALARERSLIYSLVNSIQDIVFWKDVNGAYQGCNHAFTHAFGKTQAELIGLTDFDLYPRDIAEANQQQDKYLLESRKPYQDEQACTFVDGREVILDTVLTPYTDESGELLGILGVSRDISQYKQMAGWLADAKERADAANRAKGEFLANMSHDIRTPMNAIIGLSQLALDTALNPQQRDYVQKVYNAAQNLLGIINDILDFSKIDAGKLEMEFIDFDLAKVLDHVGQVVGQRAGEKGLDMLFDYPGDLPTALVGDPLRLGQVLINLANNAVKFTERGEVVIGISVRKRDGENVVLHFAVRDSGIGLGEEQRSRLFQAFSQADASTTRRYGGTGLGLVICKRLVEMMGGDIGVESAPGQGSTFHFTAAFGVSRKLAGPANVVPATLRDVRALVADDNAMARSILCRFLRGFGFLVDDAASGAEAMDKVHASMAGEPYRLLVLDWQMPGIGGLELAHRIHREAGPGERAKVLIVGGYGHERAADEEDLAGIDGFLPKPIEQSALFNQVVSILCGNALAPADAAGLAVNPADYRPRFQGLRMLVVEDNAVNQQIASEFLHKAGLEVACADNGRAALALLERERFDGVLMDMHMPEMDGLEATRRIRQMPRLATLPIIAMTANAMAEDKDRCLDAGMDAHIAKPIELKTFYDTLARWLPPAAGAVQEAATQPGPAAAASPLPDALPSLAGIDTGLGLAQMAGDMELYQTLLSLFLSNQGRSLEQFRQALHDNQPVQAVMIAHTLRGVAGNIGAQALAQAAGALEDAVKQGVAESGLTPLMAAAERCLREVMEALAAWSSQQDAEGEHAGDDQCAALFKSLHQQLAEESVSAIATAMRLAPAAARLGCGESFAEVVRSIEALDYGNAALRLRALAAQENIAL</sequence>
<dbReference type="EC" id="2.7.13.3" evidence="2"/>
<evidence type="ECO:0000256" key="10">
    <source>
        <dbReference type="ARBA" id="ARBA00068150"/>
    </source>
</evidence>
<dbReference type="CDD" id="cd00082">
    <property type="entry name" value="HisKA"/>
    <property type="match status" value="1"/>
</dbReference>
<dbReference type="SMART" id="SM00086">
    <property type="entry name" value="PAC"/>
    <property type="match status" value="3"/>
</dbReference>
<dbReference type="InterPro" id="IPR008207">
    <property type="entry name" value="Sig_transdc_His_kin_Hpt_dom"/>
</dbReference>
<dbReference type="SMART" id="SM00091">
    <property type="entry name" value="PAS"/>
    <property type="match status" value="3"/>
</dbReference>
<dbReference type="PROSITE" id="PS50885">
    <property type="entry name" value="HAMP"/>
    <property type="match status" value="1"/>
</dbReference>
<dbReference type="CDD" id="cd00130">
    <property type="entry name" value="PAS"/>
    <property type="match status" value="3"/>
</dbReference>
<dbReference type="PROSITE" id="PS50113">
    <property type="entry name" value="PAC"/>
    <property type="match status" value="3"/>
</dbReference>
<accession>A0A8D5AMX3</accession>
<feature type="domain" description="PAC" evidence="17">
    <location>
        <begin position="719"/>
        <end position="771"/>
    </location>
</feature>
<feature type="transmembrane region" description="Helical" evidence="13">
    <location>
        <begin position="12"/>
        <end position="31"/>
    </location>
</feature>
<evidence type="ECO:0000259" key="17">
    <source>
        <dbReference type="PROSITE" id="PS50113"/>
    </source>
</evidence>
<dbReference type="GO" id="GO:0006355">
    <property type="term" value="P:regulation of DNA-templated transcription"/>
    <property type="evidence" value="ECO:0007669"/>
    <property type="project" value="InterPro"/>
</dbReference>
<dbReference type="SMART" id="SM00073">
    <property type="entry name" value="HPT"/>
    <property type="match status" value="1"/>
</dbReference>
<dbReference type="Pfam" id="PF02518">
    <property type="entry name" value="HATPase_c"/>
    <property type="match status" value="1"/>
</dbReference>
<evidence type="ECO:0000256" key="5">
    <source>
        <dbReference type="ARBA" id="ARBA00022741"/>
    </source>
</evidence>
<keyword evidence="13" id="KW-1133">Transmembrane helix</keyword>
<dbReference type="InterPro" id="IPR001610">
    <property type="entry name" value="PAC"/>
</dbReference>
<dbReference type="EMBL" id="AP019782">
    <property type="protein sequence ID" value="BBL71520.1"/>
    <property type="molecule type" value="Genomic_DNA"/>
</dbReference>
<dbReference type="PANTHER" id="PTHR45339">
    <property type="entry name" value="HYBRID SIGNAL TRANSDUCTION HISTIDINE KINASE J"/>
    <property type="match status" value="1"/>
</dbReference>
<evidence type="ECO:0000256" key="13">
    <source>
        <dbReference type="SAM" id="Phobius"/>
    </source>
</evidence>
<keyword evidence="13" id="KW-0812">Transmembrane</keyword>
<evidence type="ECO:0000256" key="7">
    <source>
        <dbReference type="ARBA" id="ARBA00022840"/>
    </source>
</evidence>
<dbReference type="GO" id="GO:0000155">
    <property type="term" value="F:phosphorelay sensor kinase activity"/>
    <property type="evidence" value="ECO:0007669"/>
    <property type="project" value="InterPro"/>
</dbReference>
<dbReference type="GO" id="GO:0016020">
    <property type="term" value="C:membrane"/>
    <property type="evidence" value="ECO:0007669"/>
    <property type="project" value="InterPro"/>
</dbReference>
<evidence type="ECO:0000259" key="15">
    <source>
        <dbReference type="PROSITE" id="PS50110"/>
    </source>
</evidence>
<dbReference type="InterPro" id="IPR000700">
    <property type="entry name" value="PAS-assoc_C"/>
</dbReference>
<evidence type="ECO:0000256" key="12">
    <source>
        <dbReference type="PROSITE-ProRule" id="PRU00169"/>
    </source>
</evidence>
<evidence type="ECO:0000313" key="20">
    <source>
        <dbReference type="EMBL" id="BBL71520.1"/>
    </source>
</evidence>
<proteinExistence type="predicted"/>
<dbReference type="SMART" id="SM00387">
    <property type="entry name" value="HATPase_c"/>
    <property type="match status" value="1"/>
</dbReference>
<dbReference type="Pfam" id="PF00072">
    <property type="entry name" value="Response_reg"/>
    <property type="match status" value="2"/>
</dbReference>
<feature type="modified residue" description="Phosphohistidine" evidence="11">
    <location>
        <position position="1378"/>
    </location>
</feature>
<evidence type="ECO:0000259" key="18">
    <source>
        <dbReference type="PROSITE" id="PS50885"/>
    </source>
</evidence>
<dbReference type="SMART" id="SM00448">
    <property type="entry name" value="REC"/>
    <property type="match status" value="2"/>
</dbReference>
<dbReference type="InterPro" id="IPR005467">
    <property type="entry name" value="His_kinase_dom"/>
</dbReference>
<evidence type="ECO:0000313" key="21">
    <source>
        <dbReference type="Proteomes" id="UP000824988"/>
    </source>
</evidence>
<dbReference type="CDD" id="cd17546">
    <property type="entry name" value="REC_hyHK_CKI1_RcsC-like"/>
    <property type="match status" value="2"/>
</dbReference>
<dbReference type="PROSITE" id="PS50110">
    <property type="entry name" value="RESPONSE_REGULATORY"/>
    <property type="match status" value="2"/>
</dbReference>
<keyword evidence="7" id="KW-0067">ATP-binding</keyword>
<keyword evidence="8" id="KW-0902">Two-component regulatory system</keyword>
<evidence type="ECO:0000259" key="16">
    <source>
        <dbReference type="PROSITE" id="PS50112"/>
    </source>
</evidence>
<feature type="domain" description="HAMP" evidence="18">
    <location>
        <begin position="339"/>
        <end position="392"/>
    </location>
</feature>
<dbReference type="PROSITE" id="PS50112">
    <property type="entry name" value="PAS"/>
    <property type="match status" value="3"/>
</dbReference>
<dbReference type="InterPro" id="IPR013656">
    <property type="entry name" value="PAS_4"/>
</dbReference>
<protein>
    <recommendedName>
        <fullName evidence="10">Sensory/regulatory protein RpfC</fullName>
        <ecNumber evidence="2">2.7.13.3</ecNumber>
    </recommendedName>
</protein>
<dbReference type="InterPro" id="IPR003661">
    <property type="entry name" value="HisK_dim/P_dom"/>
</dbReference>
<feature type="domain" description="Response regulatory" evidence="15">
    <location>
        <begin position="1178"/>
        <end position="1294"/>
    </location>
</feature>
<feature type="domain" description="PAS" evidence="16">
    <location>
        <begin position="520"/>
        <end position="590"/>
    </location>
</feature>
<dbReference type="Pfam" id="PF08448">
    <property type="entry name" value="PAS_4"/>
    <property type="match status" value="2"/>
</dbReference>
<feature type="modified residue" description="4-aspartylphosphate" evidence="12">
    <location>
        <position position="1227"/>
    </location>
</feature>
<dbReference type="InterPro" id="IPR003660">
    <property type="entry name" value="HAMP_dom"/>
</dbReference>
<feature type="domain" description="PAC" evidence="17">
    <location>
        <begin position="469"/>
        <end position="519"/>
    </location>
</feature>
<dbReference type="InterPro" id="IPR001789">
    <property type="entry name" value="Sig_transdc_resp-reg_receiver"/>
</dbReference>
<feature type="modified residue" description="4-aspartylphosphate" evidence="12">
    <location>
        <position position="1082"/>
    </location>
</feature>
<feature type="domain" description="PAC" evidence="17">
    <location>
        <begin position="593"/>
        <end position="645"/>
    </location>
</feature>
<keyword evidence="13" id="KW-0472">Membrane</keyword>
<evidence type="ECO:0000256" key="9">
    <source>
        <dbReference type="ARBA" id="ARBA00064003"/>
    </source>
</evidence>
<keyword evidence="6" id="KW-0418">Kinase</keyword>
<dbReference type="Pfam" id="PF00512">
    <property type="entry name" value="HisKA"/>
    <property type="match status" value="1"/>
</dbReference>
<evidence type="ECO:0000256" key="2">
    <source>
        <dbReference type="ARBA" id="ARBA00012438"/>
    </source>
</evidence>
<keyword evidence="21" id="KW-1185">Reference proteome</keyword>
<dbReference type="PANTHER" id="PTHR45339:SF1">
    <property type="entry name" value="HYBRID SIGNAL TRANSDUCTION HISTIDINE KINASE J"/>
    <property type="match status" value="1"/>
</dbReference>
<dbReference type="Pfam" id="PF01627">
    <property type="entry name" value="Hpt"/>
    <property type="match status" value="1"/>
</dbReference>
<comment type="subunit">
    <text evidence="9">At low DSF concentrations, interacts with RpfF.</text>
</comment>
<gene>
    <name evidence="20" type="ORF">MoryE10_21260</name>
</gene>
<dbReference type="Proteomes" id="UP000824988">
    <property type="component" value="Chromosome"/>
</dbReference>
<feature type="domain" description="PAS" evidence="16">
    <location>
        <begin position="646"/>
        <end position="716"/>
    </location>
</feature>
<comment type="catalytic activity">
    <reaction evidence="1">
        <text>ATP + protein L-histidine = ADP + protein N-phospho-L-histidine.</text>
        <dbReference type="EC" id="2.7.13.3"/>
    </reaction>
</comment>
<keyword evidence="4" id="KW-0808">Transferase</keyword>
<evidence type="ECO:0000256" key="3">
    <source>
        <dbReference type="ARBA" id="ARBA00022553"/>
    </source>
</evidence>
<evidence type="ECO:0000259" key="14">
    <source>
        <dbReference type="PROSITE" id="PS50109"/>
    </source>
</evidence>
<dbReference type="GO" id="GO:0005524">
    <property type="term" value="F:ATP binding"/>
    <property type="evidence" value="ECO:0007669"/>
    <property type="project" value="UniProtKB-KW"/>
</dbReference>
<keyword evidence="3 12" id="KW-0597">Phosphoprotein</keyword>
<name>A0A8D5AMX3_9GAMM</name>
<evidence type="ECO:0000256" key="6">
    <source>
        <dbReference type="ARBA" id="ARBA00022777"/>
    </source>
</evidence>
<dbReference type="SMART" id="SM00388">
    <property type="entry name" value="HisKA"/>
    <property type="match status" value="1"/>
</dbReference>
<feature type="domain" description="HPt" evidence="19">
    <location>
        <begin position="1339"/>
        <end position="1433"/>
    </location>
</feature>
<dbReference type="Pfam" id="PF00989">
    <property type="entry name" value="PAS"/>
    <property type="match status" value="1"/>
</dbReference>
<keyword evidence="5" id="KW-0547">Nucleotide-binding</keyword>
<dbReference type="CDD" id="cd16922">
    <property type="entry name" value="HATPase_EvgS-ArcB-TorS-like"/>
    <property type="match status" value="1"/>
</dbReference>
<feature type="domain" description="Response regulatory" evidence="15">
    <location>
        <begin position="1029"/>
        <end position="1150"/>
    </location>
</feature>
<dbReference type="NCBIfam" id="TIGR00229">
    <property type="entry name" value="sensory_box"/>
    <property type="match status" value="3"/>
</dbReference>
<evidence type="ECO:0000256" key="11">
    <source>
        <dbReference type="PROSITE-ProRule" id="PRU00110"/>
    </source>
</evidence>